<accession>A0A9W6YG46</accession>
<evidence type="ECO:0000313" key="2">
    <source>
        <dbReference type="Proteomes" id="UP001165121"/>
    </source>
</evidence>
<keyword evidence="2" id="KW-1185">Reference proteome</keyword>
<dbReference type="OrthoDB" id="126649at2759"/>
<organism evidence="1 2">
    <name type="scientific">Phytophthora fragariaefolia</name>
    <dbReference type="NCBI Taxonomy" id="1490495"/>
    <lineage>
        <taxon>Eukaryota</taxon>
        <taxon>Sar</taxon>
        <taxon>Stramenopiles</taxon>
        <taxon>Oomycota</taxon>
        <taxon>Peronosporomycetes</taxon>
        <taxon>Peronosporales</taxon>
        <taxon>Peronosporaceae</taxon>
        <taxon>Phytophthora</taxon>
    </lineage>
</organism>
<proteinExistence type="predicted"/>
<protein>
    <submittedName>
        <fullName evidence="1">Unnamed protein product</fullName>
    </submittedName>
</protein>
<dbReference type="AlphaFoldDB" id="A0A9W6YG46"/>
<reference evidence="1" key="1">
    <citation type="submission" date="2023-04" db="EMBL/GenBank/DDBJ databases">
        <title>Phytophthora fragariaefolia NBRC 109709.</title>
        <authorList>
            <person name="Ichikawa N."/>
            <person name="Sato H."/>
            <person name="Tonouchi N."/>
        </authorList>
    </citation>
    <scope>NUCLEOTIDE SEQUENCE</scope>
    <source>
        <strain evidence="1">NBRC 109709</strain>
    </source>
</reference>
<gene>
    <name evidence="1" type="ORF">Pfra01_002700800</name>
</gene>
<comment type="caution">
    <text evidence="1">The sequence shown here is derived from an EMBL/GenBank/DDBJ whole genome shotgun (WGS) entry which is preliminary data.</text>
</comment>
<dbReference type="EMBL" id="BSXT01006106">
    <property type="protein sequence ID" value="GMF61969.1"/>
    <property type="molecule type" value="Genomic_DNA"/>
</dbReference>
<evidence type="ECO:0000313" key="1">
    <source>
        <dbReference type="EMBL" id="GMF61969.1"/>
    </source>
</evidence>
<sequence length="228" mass="25709">MATLRSAAQSSVQEEIPVEHDRGNAPTLNCTVSQVLPQNRVPSVDTLVAVSAVKEGFITHKKKYVGVGNAYFVGRACRIVKQWLFQINWLDSQFRNHLETFNISAVQRGYANYRSLHSSATGLGWGRLCAVDEGEDARVDEDMELLEPYMEPFDPLSEIPTTLADVEAVKNMRFEPGYECVEPADLYQHSDGITQTWLRPELKHIFEHSASATVYRLHFDFTLATSGW</sequence>
<name>A0A9W6YG46_9STRA</name>
<dbReference type="Proteomes" id="UP001165121">
    <property type="component" value="Unassembled WGS sequence"/>
</dbReference>